<comment type="similarity">
    <text evidence="2">Belongs to the BIG GRAIN 1 (BG1) plant protein family.</text>
</comment>
<feature type="region of interest" description="Disordered" evidence="7">
    <location>
        <begin position="265"/>
        <end position="285"/>
    </location>
</feature>
<evidence type="ECO:0000256" key="6">
    <source>
        <dbReference type="ARBA" id="ARBA00023294"/>
    </source>
</evidence>
<evidence type="ECO:0000313" key="8">
    <source>
        <dbReference type="EMBL" id="KAJ6812040.1"/>
    </source>
</evidence>
<dbReference type="PANTHER" id="PTHR33541">
    <property type="entry name" value="PROTEIN BIG GRAIN 1-LIKE A-RELATED"/>
    <property type="match status" value="1"/>
</dbReference>
<dbReference type="GO" id="GO:0009734">
    <property type="term" value="P:auxin-activated signaling pathway"/>
    <property type="evidence" value="ECO:0007669"/>
    <property type="project" value="UniProtKB-KW"/>
</dbReference>
<comment type="caution">
    <text evidence="8">The sequence shown here is derived from an EMBL/GenBank/DDBJ whole genome shotgun (WGS) entry which is preliminary data.</text>
</comment>
<name>A0AAX6F6K1_IRIPA</name>
<dbReference type="AlphaFoldDB" id="A0AAX6F6K1"/>
<proteinExistence type="inferred from homology"/>
<feature type="compositionally biased region" description="Acidic residues" evidence="7">
    <location>
        <begin position="268"/>
        <end position="279"/>
    </location>
</feature>
<sequence>MQGAPRMGRWEERRRVEKPPVTGDYAHPSFSSTLLDSIYRSIDDEKPSKTSRGAPDPSRKKKQTEWAPPAAVTRPRSHLRSTAAAATTTSSSSDNSSYGGFSSSEAESVGARHPNRLKPIRTTDKIRPARSPLPPPPPPTLPPPERKNRKEKVKKNLSSIRSKLRSPTSPAARLAGFLNSLFTAHHKPRPGGAGAACSGEESACSTASSFSRSSCMAAKKMTSAVERSVTFRLPVDAGGRKAREEGRCCRKAPATEKKVVMTWRGFAEEEEEEDDDDVASESSSDLFELENLSVVGRYRDELPVYESTNPGRLLL</sequence>
<evidence type="ECO:0000256" key="5">
    <source>
        <dbReference type="ARBA" id="ARBA00023136"/>
    </source>
</evidence>
<organism evidence="8 9">
    <name type="scientific">Iris pallida</name>
    <name type="common">Sweet iris</name>
    <dbReference type="NCBI Taxonomy" id="29817"/>
    <lineage>
        <taxon>Eukaryota</taxon>
        <taxon>Viridiplantae</taxon>
        <taxon>Streptophyta</taxon>
        <taxon>Embryophyta</taxon>
        <taxon>Tracheophyta</taxon>
        <taxon>Spermatophyta</taxon>
        <taxon>Magnoliopsida</taxon>
        <taxon>Liliopsida</taxon>
        <taxon>Asparagales</taxon>
        <taxon>Iridaceae</taxon>
        <taxon>Iridoideae</taxon>
        <taxon>Irideae</taxon>
        <taxon>Iris</taxon>
    </lineage>
</organism>
<dbReference type="PANTHER" id="PTHR33541:SF28">
    <property type="entry name" value="PROTEIN BIG GRAIN 1-LIKE A"/>
    <property type="match status" value="1"/>
</dbReference>
<feature type="compositionally biased region" description="Pro residues" evidence="7">
    <location>
        <begin position="131"/>
        <end position="143"/>
    </location>
</feature>
<feature type="region of interest" description="Disordered" evidence="7">
    <location>
        <begin position="1"/>
        <end position="170"/>
    </location>
</feature>
<keyword evidence="9" id="KW-1185">Reference proteome</keyword>
<evidence type="ECO:0000256" key="4">
    <source>
        <dbReference type="ARBA" id="ARBA00022475"/>
    </source>
</evidence>
<feature type="compositionally biased region" description="Basic and acidic residues" evidence="7">
    <location>
        <begin position="8"/>
        <end position="18"/>
    </location>
</feature>
<evidence type="ECO:0000313" key="9">
    <source>
        <dbReference type="Proteomes" id="UP001140949"/>
    </source>
</evidence>
<keyword evidence="5" id="KW-0472">Membrane</keyword>
<accession>A0AAX6F6K1</accession>
<keyword evidence="3" id="KW-0813">Transport</keyword>
<evidence type="ECO:0000256" key="3">
    <source>
        <dbReference type="ARBA" id="ARBA00022448"/>
    </source>
</evidence>
<feature type="compositionally biased region" description="Low complexity" evidence="7">
    <location>
        <begin position="81"/>
        <end position="108"/>
    </location>
</feature>
<gene>
    <name evidence="8" type="ORF">M6B38_152355</name>
</gene>
<reference evidence="8" key="2">
    <citation type="submission" date="2023-04" db="EMBL/GenBank/DDBJ databases">
        <authorList>
            <person name="Bruccoleri R.E."/>
            <person name="Oakeley E.J."/>
            <person name="Faust A.-M."/>
            <person name="Dessus-Babus S."/>
            <person name="Altorfer M."/>
            <person name="Burckhardt D."/>
            <person name="Oertli M."/>
            <person name="Naumann U."/>
            <person name="Petersen F."/>
            <person name="Wong J."/>
        </authorList>
    </citation>
    <scope>NUCLEOTIDE SEQUENCE</scope>
    <source>
        <strain evidence="8">GSM-AAB239-AS_SAM_17_03QT</strain>
        <tissue evidence="8">Leaf</tissue>
    </source>
</reference>
<reference evidence="8" key="1">
    <citation type="journal article" date="2023" name="GigaByte">
        <title>Genome assembly of the bearded iris, Iris pallida Lam.</title>
        <authorList>
            <person name="Bruccoleri R.E."/>
            <person name="Oakeley E.J."/>
            <person name="Faust A.M.E."/>
            <person name="Altorfer M."/>
            <person name="Dessus-Babus S."/>
            <person name="Burckhardt D."/>
            <person name="Oertli M."/>
            <person name="Naumann U."/>
            <person name="Petersen F."/>
            <person name="Wong J."/>
        </authorList>
    </citation>
    <scope>NUCLEOTIDE SEQUENCE</scope>
    <source>
        <strain evidence="8">GSM-AAB239-AS_SAM_17_03QT</strain>
    </source>
</reference>
<evidence type="ECO:0000256" key="2">
    <source>
        <dbReference type="ARBA" id="ARBA00010067"/>
    </source>
</evidence>
<keyword evidence="4" id="KW-1003">Cell membrane</keyword>
<dbReference type="Proteomes" id="UP001140949">
    <property type="component" value="Unassembled WGS sequence"/>
</dbReference>
<evidence type="ECO:0000256" key="1">
    <source>
        <dbReference type="ARBA" id="ARBA00004236"/>
    </source>
</evidence>
<dbReference type="EMBL" id="JANAVB010031416">
    <property type="protein sequence ID" value="KAJ6812040.1"/>
    <property type="molecule type" value="Genomic_DNA"/>
</dbReference>
<comment type="subcellular location">
    <subcellularLocation>
        <location evidence="1">Cell membrane</location>
    </subcellularLocation>
</comment>
<protein>
    <submittedName>
        <fullName evidence="8">Basic proline-rich protein-like</fullName>
    </submittedName>
</protein>
<dbReference type="GO" id="GO:0005886">
    <property type="term" value="C:plasma membrane"/>
    <property type="evidence" value="ECO:0007669"/>
    <property type="project" value="UniProtKB-SubCell"/>
</dbReference>
<dbReference type="InterPro" id="IPR039621">
    <property type="entry name" value="BG1-like"/>
</dbReference>
<keyword evidence="6" id="KW-0927">Auxin signaling pathway</keyword>
<evidence type="ECO:0000256" key="7">
    <source>
        <dbReference type="SAM" id="MobiDB-lite"/>
    </source>
</evidence>
<feature type="compositionally biased region" description="Polar residues" evidence="7">
    <location>
        <begin position="157"/>
        <end position="169"/>
    </location>
</feature>